<evidence type="ECO:0000256" key="1">
    <source>
        <dbReference type="SAM" id="MobiDB-lite"/>
    </source>
</evidence>
<evidence type="ECO:0000313" key="4">
    <source>
        <dbReference type="Proteomes" id="UP001416858"/>
    </source>
</evidence>
<dbReference type="Pfam" id="PF07963">
    <property type="entry name" value="N_methyl"/>
    <property type="match status" value="1"/>
</dbReference>
<dbReference type="InterPro" id="IPR045584">
    <property type="entry name" value="Pilin-like"/>
</dbReference>
<dbReference type="InterPro" id="IPR012902">
    <property type="entry name" value="N_methyl_site"/>
</dbReference>
<evidence type="ECO:0000313" key="3">
    <source>
        <dbReference type="EMBL" id="GAA5506890.1"/>
    </source>
</evidence>
<dbReference type="EMBL" id="BAABRO010000004">
    <property type="protein sequence ID" value="GAA5506890.1"/>
    <property type="molecule type" value="Genomic_DNA"/>
</dbReference>
<comment type="caution">
    <text evidence="3">The sequence shown here is derived from an EMBL/GenBank/DDBJ whole genome shotgun (WGS) entry which is preliminary data.</text>
</comment>
<dbReference type="Proteomes" id="UP001416858">
    <property type="component" value="Unassembled WGS sequence"/>
</dbReference>
<keyword evidence="4" id="KW-1185">Reference proteome</keyword>
<dbReference type="NCBIfam" id="TIGR02532">
    <property type="entry name" value="IV_pilin_GFxxxE"/>
    <property type="match status" value="1"/>
</dbReference>
<dbReference type="PANTHER" id="PTHR30093:SF2">
    <property type="entry name" value="TYPE II SECRETION SYSTEM PROTEIN H"/>
    <property type="match status" value="1"/>
</dbReference>
<protein>
    <recommendedName>
        <fullName evidence="2">DUF1559 domain-containing protein</fullName>
    </recommendedName>
</protein>
<evidence type="ECO:0000259" key="2">
    <source>
        <dbReference type="Pfam" id="PF07596"/>
    </source>
</evidence>
<dbReference type="Gene3D" id="3.30.700.10">
    <property type="entry name" value="Glycoprotein, Type 4 Pilin"/>
    <property type="match status" value="1"/>
</dbReference>
<proteinExistence type="predicted"/>
<feature type="region of interest" description="Disordered" evidence="1">
    <location>
        <begin position="243"/>
        <end position="290"/>
    </location>
</feature>
<feature type="domain" description="DUF1559" evidence="2">
    <location>
        <begin position="34"/>
        <end position="363"/>
    </location>
</feature>
<feature type="compositionally biased region" description="Basic and acidic residues" evidence="1">
    <location>
        <begin position="266"/>
        <end position="276"/>
    </location>
</feature>
<dbReference type="RefSeq" id="WP_425572423.1">
    <property type="nucleotide sequence ID" value="NZ_BAABRO010000004.1"/>
</dbReference>
<accession>A0ABP9VQJ3</accession>
<gene>
    <name evidence="3" type="ORF">Rcae01_02343</name>
</gene>
<dbReference type="NCBIfam" id="TIGR04294">
    <property type="entry name" value="pre_pil_HX9DG"/>
    <property type="match status" value="1"/>
</dbReference>
<dbReference type="PROSITE" id="PS00409">
    <property type="entry name" value="PROKAR_NTER_METHYL"/>
    <property type="match status" value="1"/>
</dbReference>
<dbReference type="InterPro" id="IPR027558">
    <property type="entry name" value="Pre_pil_HX9DG_C"/>
</dbReference>
<reference evidence="3 4" key="1">
    <citation type="submission" date="2024-02" db="EMBL/GenBank/DDBJ databases">
        <title>Rhodopirellula caenicola NBRC 110016.</title>
        <authorList>
            <person name="Ichikawa N."/>
            <person name="Katano-Makiyama Y."/>
            <person name="Hidaka K."/>
        </authorList>
    </citation>
    <scope>NUCLEOTIDE SEQUENCE [LARGE SCALE GENOMIC DNA]</scope>
    <source>
        <strain evidence="3 4">NBRC 110016</strain>
    </source>
</reference>
<name>A0ABP9VQJ3_9BACT</name>
<sequence length="405" mass="43438">MRVDSRKKGFTLVELLVVIAIIGVLVGLLLPAVQAAREAARRMSCSNNFKQIGLALHNYHSAYKQLPDHGGGTTVATGGNRVGGSAAAVPKVSNFLELSWLVGVTPFMEQQALWEQISNPLKDPKTGALWPPMGPNPRMDIANFNASYYAPWMTEIPGLRCPSDPGVGLPAKGRTNYLGCVGDSARYINGGVNDRGVDTNAAGARAACRGFFKHRRKSRFRDVLDGLSNTICAGEIATDLGDNDVRTRGNQQTGGSVSLANGNTRCDSKVDPERPGFWKTPPSAGFETAGGIPRAEQRRGYEWSMSRGIWGMLNTIKPPNSYLCADSNNFNDGIYPPSSRHQGGVHVLMGDGAVKFVTDSIEAGDQTSAHVSNESNRLPAGSKSPFGLWGSLGTRASKEIIDEDF</sequence>
<dbReference type="SUPFAM" id="SSF54523">
    <property type="entry name" value="Pili subunits"/>
    <property type="match status" value="1"/>
</dbReference>
<dbReference type="PANTHER" id="PTHR30093">
    <property type="entry name" value="GENERAL SECRETION PATHWAY PROTEIN G"/>
    <property type="match status" value="1"/>
</dbReference>
<dbReference type="InterPro" id="IPR011453">
    <property type="entry name" value="DUF1559"/>
</dbReference>
<dbReference type="Pfam" id="PF07596">
    <property type="entry name" value="SBP_bac_10"/>
    <property type="match status" value="1"/>
</dbReference>
<organism evidence="3 4">
    <name type="scientific">Novipirellula caenicola</name>
    <dbReference type="NCBI Taxonomy" id="1536901"/>
    <lineage>
        <taxon>Bacteria</taxon>
        <taxon>Pseudomonadati</taxon>
        <taxon>Planctomycetota</taxon>
        <taxon>Planctomycetia</taxon>
        <taxon>Pirellulales</taxon>
        <taxon>Pirellulaceae</taxon>
        <taxon>Novipirellula</taxon>
    </lineage>
</organism>
<feature type="compositionally biased region" description="Polar residues" evidence="1">
    <location>
        <begin position="248"/>
        <end position="265"/>
    </location>
</feature>